<evidence type="ECO:0000313" key="3">
    <source>
        <dbReference type="EMBL" id="KRN64372.1"/>
    </source>
</evidence>
<feature type="transmembrane region" description="Helical" evidence="1">
    <location>
        <begin position="77"/>
        <end position="94"/>
    </location>
</feature>
<organism evidence="3 4">
    <name type="scientific">Pediococcus cellicola</name>
    <dbReference type="NCBI Taxonomy" id="319652"/>
    <lineage>
        <taxon>Bacteria</taxon>
        <taxon>Bacillati</taxon>
        <taxon>Bacillota</taxon>
        <taxon>Bacilli</taxon>
        <taxon>Lactobacillales</taxon>
        <taxon>Lactobacillaceae</taxon>
        <taxon>Pediococcus</taxon>
    </lineage>
</organism>
<evidence type="ECO:0000313" key="4">
    <source>
        <dbReference type="Proteomes" id="UP000051568"/>
    </source>
</evidence>
<keyword evidence="1" id="KW-0472">Membrane</keyword>
<dbReference type="PATRIC" id="fig|319652.3.peg.630"/>
<feature type="transmembrane region" description="Helical" evidence="1">
    <location>
        <begin position="192"/>
        <end position="212"/>
    </location>
</feature>
<dbReference type="InterPro" id="IPR002656">
    <property type="entry name" value="Acyl_transf_3_dom"/>
</dbReference>
<feature type="transmembrane region" description="Helical" evidence="1">
    <location>
        <begin position="224"/>
        <end position="242"/>
    </location>
</feature>
<evidence type="ECO:0000256" key="1">
    <source>
        <dbReference type="SAM" id="Phobius"/>
    </source>
</evidence>
<name>A0A0R2IRM8_9LACO</name>
<proteinExistence type="predicted"/>
<dbReference type="Pfam" id="PF01757">
    <property type="entry name" value="Acyl_transf_3"/>
    <property type="match status" value="1"/>
</dbReference>
<keyword evidence="1" id="KW-0812">Transmembrane</keyword>
<dbReference type="AlphaFoldDB" id="A0A0R2IRM8"/>
<dbReference type="EMBL" id="JQBR01000016">
    <property type="protein sequence ID" value="KRN64372.1"/>
    <property type="molecule type" value="Genomic_DNA"/>
</dbReference>
<feature type="transmembrane region" description="Helical" evidence="1">
    <location>
        <begin position="291"/>
        <end position="316"/>
    </location>
</feature>
<comment type="caution">
    <text evidence="3">The sequence shown here is derived from an EMBL/GenBank/DDBJ whole genome shotgun (WGS) entry which is preliminary data.</text>
</comment>
<accession>A0A0R2IRM8</accession>
<evidence type="ECO:0000259" key="2">
    <source>
        <dbReference type="Pfam" id="PF01757"/>
    </source>
</evidence>
<feature type="transmembrane region" description="Helical" evidence="1">
    <location>
        <begin position="39"/>
        <end position="56"/>
    </location>
</feature>
<feature type="transmembrane region" description="Helical" evidence="1">
    <location>
        <begin position="114"/>
        <end position="134"/>
    </location>
</feature>
<sequence>MAIAFILLSHFSLWSHWQTDQQSSLNYLVTMLYQPLGKFGVYIFVLITCYFSLKENQDVMSYERKQLKHSFITMQEVWFYSFLIFGITWLFNIIQPSLGDVVKTLLPFISREYWFVTAYIMLVLLIPFFNVLSIKLNFTEHLSLILILMFFDTLSLVRNYTMNGYLASFVVVYFIGTFIRKYLKRLAFIKNWMLVTSFGLLWIIELISMVLLDRLNYGSDSVHFTDKLFAFLGATALFILILRSKTFYNKWINRLAKTVFAGYLLTDNPFTRHFVWDNIFQTFKFQYTPWLPIYGLGCVALIILVTIPIDAFRIWFIQKLNAYFQEKKMFQNKN</sequence>
<feature type="transmembrane region" description="Helical" evidence="1">
    <location>
        <begin position="141"/>
        <end position="157"/>
    </location>
</feature>
<reference evidence="3 4" key="1">
    <citation type="journal article" date="2015" name="Genome Announc.">
        <title>Expanding the biotechnology potential of lactobacilli through comparative genomics of 213 strains and associated genera.</title>
        <authorList>
            <person name="Sun Z."/>
            <person name="Harris H.M."/>
            <person name="McCann A."/>
            <person name="Guo C."/>
            <person name="Argimon S."/>
            <person name="Zhang W."/>
            <person name="Yang X."/>
            <person name="Jeffery I.B."/>
            <person name="Cooney J.C."/>
            <person name="Kagawa T.F."/>
            <person name="Liu W."/>
            <person name="Song Y."/>
            <person name="Salvetti E."/>
            <person name="Wrobel A."/>
            <person name="Rasinkangas P."/>
            <person name="Parkhill J."/>
            <person name="Rea M.C."/>
            <person name="O'Sullivan O."/>
            <person name="Ritari J."/>
            <person name="Douillard F.P."/>
            <person name="Paul Ross R."/>
            <person name="Yang R."/>
            <person name="Briner A.E."/>
            <person name="Felis G.E."/>
            <person name="de Vos W.M."/>
            <person name="Barrangou R."/>
            <person name="Klaenhammer T.R."/>
            <person name="Caufield P.W."/>
            <person name="Cui Y."/>
            <person name="Zhang H."/>
            <person name="O'Toole P.W."/>
        </authorList>
    </citation>
    <scope>NUCLEOTIDE SEQUENCE [LARGE SCALE GENOMIC DNA]</scope>
    <source>
        <strain evidence="3 4">DSM 17757</strain>
    </source>
</reference>
<feature type="domain" description="Acyltransferase 3" evidence="2">
    <location>
        <begin position="2"/>
        <end position="304"/>
    </location>
</feature>
<dbReference type="GO" id="GO:0016747">
    <property type="term" value="F:acyltransferase activity, transferring groups other than amino-acyl groups"/>
    <property type="evidence" value="ECO:0007669"/>
    <property type="project" value="InterPro"/>
</dbReference>
<keyword evidence="1" id="KW-1133">Transmembrane helix</keyword>
<feature type="transmembrane region" description="Helical" evidence="1">
    <location>
        <begin position="163"/>
        <end position="180"/>
    </location>
</feature>
<gene>
    <name evidence="3" type="ORF">IV80_GL000622</name>
</gene>
<dbReference type="Proteomes" id="UP000051568">
    <property type="component" value="Unassembled WGS sequence"/>
</dbReference>
<keyword evidence="4" id="KW-1185">Reference proteome</keyword>
<dbReference type="STRING" id="319652.IV80_GL000622"/>
<protein>
    <recommendedName>
        <fullName evidence="2">Acyltransferase 3 domain-containing protein</fullName>
    </recommendedName>
</protein>